<dbReference type="CDD" id="cd00207">
    <property type="entry name" value="fer2"/>
    <property type="match status" value="1"/>
</dbReference>
<dbReference type="InterPro" id="IPR006656">
    <property type="entry name" value="Mopterin_OxRdtase"/>
</dbReference>
<evidence type="ECO:0000256" key="2">
    <source>
        <dbReference type="ARBA" id="ARBA00022723"/>
    </source>
</evidence>
<evidence type="ECO:0000256" key="1">
    <source>
        <dbReference type="ARBA" id="ARBA00022485"/>
    </source>
</evidence>
<dbReference type="Pfam" id="PF12838">
    <property type="entry name" value="Fer4_7"/>
    <property type="match status" value="1"/>
</dbReference>
<keyword evidence="4" id="KW-0560">Oxidoreductase</keyword>
<dbReference type="PROSITE" id="PS00198">
    <property type="entry name" value="4FE4S_FER_1"/>
    <property type="match status" value="1"/>
</dbReference>
<dbReference type="Pfam" id="PF14691">
    <property type="entry name" value="Fer4_20"/>
    <property type="match status" value="1"/>
</dbReference>
<dbReference type="PANTHER" id="PTHR42783:SF3">
    <property type="entry name" value="GLUTAMATE SYNTHASE [NADPH] SMALL CHAIN-RELATED"/>
    <property type="match status" value="1"/>
</dbReference>
<dbReference type="NCBIfam" id="NF009410">
    <property type="entry name" value="PRK12771.1"/>
    <property type="match status" value="1"/>
</dbReference>
<dbReference type="PRINTS" id="PR00419">
    <property type="entry name" value="ADXRDTASE"/>
</dbReference>
<dbReference type="Gene3D" id="3.40.50.740">
    <property type="match status" value="2"/>
</dbReference>
<gene>
    <name evidence="9" type="ORF">SAMN02745221_01168</name>
</gene>
<dbReference type="InterPro" id="IPR036188">
    <property type="entry name" value="FAD/NAD-bd_sf"/>
</dbReference>
<dbReference type="Gene3D" id="2.20.25.90">
    <property type="entry name" value="ADC-like domains"/>
    <property type="match status" value="1"/>
</dbReference>
<keyword evidence="3" id="KW-0677">Repeat</keyword>
<evidence type="ECO:0000256" key="5">
    <source>
        <dbReference type="ARBA" id="ARBA00023004"/>
    </source>
</evidence>
<dbReference type="InterPro" id="IPR017896">
    <property type="entry name" value="4Fe4S_Fe-S-bd"/>
</dbReference>
<protein>
    <submittedName>
        <fullName evidence="9">Formate dehydrogenase major subunit</fullName>
    </submittedName>
</protein>
<dbReference type="Pfam" id="PF00384">
    <property type="entry name" value="Molybdopterin"/>
    <property type="match status" value="1"/>
</dbReference>
<organism evidence="9 10">
    <name type="scientific">Thermosyntropha lipolytica DSM 11003</name>
    <dbReference type="NCBI Taxonomy" id="1123382"/>
    <lineage>
        <taxon>Bacteria</taxon>
        <taxon>Bacillati</taxon>
        <taxon>Bacillota</taxon>
        <taxon>Clostridia</taxon>
        <taxon>Eubacteriales</taxon>
        <taxon>Syntrophomonadaceae</taxon>
        <taxon>Thermosyntropha</taxon>
    </lineage>
</organism>
<dbReference type="GO" id="GO:0046872">
    <property type="term" value="F:metal ion binding"/>
    <property type="evidence" value="ECO:0007669"/>
    <property type="project" value="UniProtKB-KW"/>
</dbReference>
<feature type="domain" description="4Fe-4S ferredoxin-type" evidence="8">
    <location>
        <begin position="645"/>
        <end position="674"/>
    </location>
</feature>
<dbReference type="Pfam" id="PF13510">
    <property type="entry name" value="Fer2_4"/>
    <property type="match status" value="1"/>
</dbReference>
<dbReference type="GO" id="GO:0016491">
    <property type="term" value="F:oxidoreductase activity"/>
    <property type="evidence" value="ECO:0007669"/>
    <property type="project" value="UniProtKB-KW"/>
</dbReference>
<name>A0A1M5NEW6_9FIRM</name>
<evidence type="ECO:0000256" key="3">
    <source>
        <dbReference type="ARBA" id="ARBA00022737"/>
    </source>
</evidence>
<dbReference type="Proteomes" id="UP000242329">
    <property type="component" value="Unassembled WGS sequence"/>
</dbReference>
<dbReference type="CDD" id="cd00368">
    <property type="entry name" value="Molybdopterin-Binding"/>
    <property type="match status" value="1"/>
</dbReference>
<dbReference type="InterPro" id="IPR001041">
    <property type="entry name" value="2Fe-2S_ferredoxin-type"/>
</dbReference>
<proteinExistence type="predicted"/>
<keyword evidence="6" id="KW-0411">Iron-sulfur</keyword>
<dbReference type="InterPro" id="IPR009051">
    <property type="entry name" value="Helical_ferredxn"/>
</dbReference>
<dbReference type="PROSITE" id="PS51379">
    <property type="entry name" value="4FE4S_FER_2"/>
    <property type="match status" value="2"/>
</dbReference>
<dbReference type="RefSeq" id="WP_073091465.1">
    <property type="nucleotide sequence ID" value="NZ_FQWY01000016.1"/>
</dbReference>
<keyword evidence="10" id="KW-1185">Reference proteome</keyword>
<evidence type="ECO:0000313" key="9">
    <source>
        <dbReference type="EMBL" id="SHG87513.1"/>
    </source>
</evidence>
<dbReference type="SUPFAM" id="SSF54862">
    <property type="entry name" value="4Fe-4S ferredoxins"/>
    <property type="match status" value="1"/>
</dbReference>
<sequence>MITLYINGQKVKGKKDQTILEVARENGIDIPTLCHDDRVEPFGACGLCVVEVEGYNRLIRACATKIEENMVVYTDTPRVVKSRQNTLNLMLSDHTGDCRPPCLKACPANTDCQGYVGLIANGQYKEAVSLIMEKLPLPASIGLVCPHPCEEACRRKMVDDAVAIAALKAFAGFYNLQAVDPYLPEVKEVSGKKVAVVGAGPAGLTAAYFLALKGHKVDIYEAMPEPGGMLRYGIPEYRLPKTVLDKEIGYITRLGVNIITNTRLGVDVKLEELRSRYDAVFLGIGAWVSSKIGCPGEESEGVVGGIEFLRRVAMKEPIKIGRKVAVIGGGNTAMDAARTAIRMGAEEVMVLYRRTRSEMPAEDIEVKEAEEEGVIFKFLVAPEEIIAQDGKVRAIKMQKMQLGEPDASGRRKPVPIPGEVEIIEADMIIAAIGQQVNTEGLEGVGLNRWGTIEVDETTFMTNLEGVFAGGDVVAGPKIAIEAVAQGGKAAQVIDSYLRGHILPLSKSYYVQRQMTPEDLSCYPKQSRVEIRHLPPEVRKNNFKQVSAIYTVEEAVNEAKRCLECGCLDYFECKLIQYANRHEVNPERLQGAKHIHVPVDYNDYIIREPDKCILCGLCVRICDEVMGVTALGYVNRGFDVLVQPEFNLPLEETECITCGQCVSVCPTGALVENSQKLKKVPLKLETEFSVCSFCNTGCRQKLFYKGNKIYKVLPVDNGLLCFNGRFAHEGAGERILRPLLRKDGVFTEVGWEEAYAYIREKVSQLPASNIIFSISPAYTMEEIKAVQKLSEQCFASSYIGSFSHCLPEKMLSKVNDCSLEELENADTILVAGEFKDYPIALVKTRRAVSEGAKLILVGPEPGLIADKALVKIENIRIFLDEMQAIINNENTSGSDSPWITVYQLLSSGKTMFLLDGARINKDIIEELGILAHHWGSKVIYITRGANFNGLLSLGVGDAHVLVNKLEKKEARAVFVWGEDPVGEGKLGADFREDVELLVVSAPYMHETAKIADVVLPGSISWEVEGTYWSLGNEVIKLNRVVSSPHGKDNIMVINELGDALCK</sequence>
<keyword evidence="2" id="KW-0479">Metal-binding</keyword>
<keyword evidence="5" id="KW-0408">Iron</keyword>
<evidence type="ECO:0000256" key="6">
    <source>
        <dbReference type="ARBA" id="ARBA00023014"/>
    </source>
</evidence>
<dbReference type="Pfam" id="PF07992">
    <property type="entry name" value="Pyr_redox_2"/>
    <property type="match status" value="1"/>
</dbReference>
<evidence type="ECO:0000256" key="4">
    <source>
        <dbReference type="ARBA" id="ARBA00023002"/>
    </source>
</evidence>
<dbReference type="InterPro" id="IPR017900">
    <property type="entry name" value="4Fe4S_Fe_S_CS"/>
</dbReference>
<feature type="domain" description="4Fe-4S ferredoxin-type" evidence="8">
    <location>
        <begin position="602"/>
        <end position="630"/>
    </location>
</feature>
<dbReference type="PROSITE" id="PS51085">
    <property type="entry name" value="2FE2S_FER_2"/>
    <property type="match status" value="1"/>
</dbReference>
<dbReference type="Gene3D" id="3.30.70.20">
    <property type="match status" value="1"/>
</dbReference>
<evidence type="ECO:0000313" key="10">
    <source>
        <dbReference type="Proteomes" id="UP000242329"/>
    </source>
</evidence>
<dbReference type="Gene3D" id="3.40.228.10">
    <property type="entry name" value="Dimethylsulfoxide Reductase, domain 2"/>
    <property type="match status" value="1"/>
</dbReference>
<dbReference type="FunFam" id="3.30.70.20:FF:000035">
    <property type="entry name" value="Iron hydrogenase 1"/>
    <property type="match status" value="1"/>
</dbReference>
<accession>A0A1M5NEW6</accession>
<dbReference type="OrthoDB" id="9803192at2"/>
<dbReference type="SUPFAM" id="SSF54292">
    <property type="entry name" value="2Fe-2S ferredoxin-like"/>
    <property type="match status" value="1"/>
</dbReference>
<dbReference type="STRING" id="1123382.SAMN02745221_01168"/>
<dbReference type="Gene3D" id="3.10.20.440">
    <property type="entry name" value="2Fe-2S iron-sulphur cluster binding domain, sarcosine oxidase, alpha subunit, N-terminal domain"/>
    <property type="match status" value="1"/>
</dbReference>
<dbReference type="InterPro" id="IPR042204">
    <property type="entry name" value="2Fe-2S-bd_N"/>
</dbReference>
<dbReference type="Gene3D" id="3.50.50.60">
    <property type="entry name" value="FAD/NAD(P)-binding domain"/>
    <property type="match status" value="2"/>
</dbReference>
<evidence type="ECO:0000259" key="7">
    <source>
        <dbReference type="PROSITE" id="PS51085"/>
    </source>
</evidence>
<dbReference type="SUPFAM" id="SSF53706">
    <property type="entry name" value="Formate dehydrogenase/DMSO reductase, domains 1-3"/>
    <property type="match status" value="1"/>
</dbReference>
<dbReference type="SUPFAM" id="SSF51971">
    <property type="entry name" value="Nucleotide-binding domain"/>
    <property type="match status" value="1"/>
</dbReference>
<dbReference type="InterPro" id="IPR028261">
    <property type="entry name" value="DPD_II"/>
</dbReference>
<dbReference type="EMBL" id="FQWY01000016">
    <property type="protein sequence ID" value="SHG87513.1"/>
    <property type="molecule type" value="Genomic_DNA"/>
</dbReference>
<dbReference type="SUPFAM" id="SSF46548">
    <property type="entry name" value="alpha-helical ferredoxin"/>
    <property type="match status" value="1"/>
</dbReference>
<feature type="domain" description="2Fe-2S ferredoxin-type" evidence="7">
    <location>
        <begin position="1"/>
        <end position="78"/>
    </location>
</feature>
<dbReference type="PANTHER" id="PTHR42783">
    <property type="entry name" value="GLUTAMATE SYNTHASE [NADPH] SMALL CHAIN"/>
    <property type="match status" value="1"/>
</dbReference>
<dbReference type="InterPro" id="IPR036010">
    <property type="entry name" value="2Fe-2S_ferredoxin-like_sf"/>
</dbReference>
<dbReference type="Gene3D" id="1.10.1060.10">
    <property type="entry name" value="Alpha-helical ferredoxin"/>
    <property type="match status" value="1"/>
</dbReference>
<reference evidence="10" key="1">
    <citation type="submission" date="2016-11" db="EMBL/GenBank/DDBJ databases">
        <authorList>
            <person name="Varghese N."/>
            <person name="Submissions S."/>
        </authorList>
    </citation>
    <scope>NUCLEOTIDE SEQUENCE [LARGE SCALE GENOMIC DNA]</scope>
    <source>
        <strain evidence="10">DSM 11003</strain>
    </source>
</reference>
<evidence type="ECO:0000259" key="8">
    <source>
        <dbReference type="PROSITE" id="PS51379"/>
    </source>
</evidence>
<dbReference type="InterPro" id="IPR023753">
    <property type="entry name" value="FAD/NAD-binding_dom"/>
</dbReference>
<keyword evidence="1" id="KW-0004">4Fe-4S</keyword>
<dbReference type="GO" id="GO:0051539">
    <property type="term" value="F:4 iron, 4 sulfur cluster binding"/>
    <property type="evidence" value="ECO:0007669"/>
    <property type="project" value="UniProtKB-KW"/>
</dbReference>
<dbReference type="AlphaFoldDB" id="A0A1M5NEW6"/>